<protein>
    <submittedName>
        <fullName evidence="1">Uncharacterized protein</fullName>
    </submittedName>
</protein>
<dbReference type="EMBL" id="JBHUKY010000014">
    <property type="protein sequence ID" value="MFD2409391.1"/>
    <property type="molecule type" value="Genomic_DNA"/>
</dbReference>
<evidence type="ECO:0000313" key="2">
    <source>
        <dbReference type="Proteomes" id="UP001597448"/>
    </source>
</evidence>
<gene>
    <name evidence="1" type="ORF">ACFSX3_05900</name>
</gene>
<organism evidence="1 2">
    <name type="scientific">Paenibacillus rhizoplanae</name>
    <dbReference type="NCBI Taxonomy" id="1917181"/>
    <lineage>
        <taxon>Bacteria</taxon>
        <taxon>Bacillati</taxon>
        <taxon>Bacillota</taxon>
        <taxon>Bacilli</taxon>
        <taxon>Bacillales</taxon>
        <taxon>Paenibacillaceae</taxon>
        <taxon>Paenibacillus</taxon>
    </lineage>
</organism>
<keyword evidence="2" id="KW-1185">Reference proteome</keyword>
<accession>A0ABW5F562</accession>
<reference evidence="2" key="1">
    <citation type="journal article" date="2019" name="Int. J. Syst. Evol. Microbiol.">
        <title>The Global Catalogue of Microorganisms (GCM) 10K type strain sequencing project: providing services to taxonomists for standard genome sequencing and annotation.</title>
        <authorList>
            <consortium name="The Broad Institute Genomics Platform"/>
            <consortium name="The Broad Institute Genome Sequencing Center for Infectious Disease"/>
            <person name="Wu L."/>
            <person name="Ma J."/>
        </authorList>
    </citation>
    <scope>NUCLEOTIDE SEQUENCE [LARGE SCALE GENOMIC DNA]</scope>
    <source>
        <strain evidence="2">CCM 8725</strain>
    </source>
</reference>
<comment type="caution">
    <text evidence="1">The sequence shown here is derived from an EMBL/GenBank/DDBJ whole genome shotgun (WGS) entry which is preliminary data.</text>
</comment>
<proteinExistence type="predicted"/>
<sequence>MNKRKVLRISAFIIILILVFQAGVMAYAKVAVTPKVETEDSHGMNAGPLQSEVVQSSYDQFLKEFSVQETYRKQIEELVAGGYSRAAVLTAYDFLYHNFGNVNEWAAMLEARNTGKTWEALFTQYRETHKEFIPRSFESEELELLMQVQGATSDDIMIADRLSFVTGKLFGDLLTAKLKSGKWSSVFEQEKVLYSGNPFPRVQITEEEVRKYTGDSKLSDQQVTHAFVLAQKLGESAKVVVTQIAQGISDEMIMAQTYTEKYGQ</sequence>
<dbReference type="RefSeq" id="WP_209991478.1">
    <property type="nucleotide sequence ID" value="NZ_JBHUKY010000014.1"/>
</dbReference>
<evidence type="ECO:0000313" key="1">
    <source>
        <dbReference type="EMBL" id="MFD2409391.1"/>
    </source>
</evidence>
<dbReference type="Proteomes" id="UP001597448">
    <property type="component" value="Unassembled WGS sequence"/>
</dbReference>
<name>A0ABW5F562_9BACL</name>